<dbReference type="InterPro" id="IPR005139">
    <property type="entry name" value="PCRF"/>
</dbReference>
<sequence>MQRLKELKPVFDFHSQKQELLECLSSLHELNPEGKSKDNDLQKQIEEEKKYYIRKIEALDEKIISVLLPHNPEDAHTEVMMEINAGVGGQEAMLFAQELFDMYCSYVDFKGWTLDGCDRNITDIGGLRQATLYISGVHSFKYLKHEAGVHRVQRVPATEKYGRLHTSTVSVTVLPQANEIDVEIQDKDLRIETKRASGAGGQHVNKTESAVRITHIPTGIAVECQTDRSQIKNRKEAMKKLRNILYKRKIEEQTASALSTRKSQVKSNLRSEKIRTYNYNQDRITDHRVSGNIHNLPEFLIGNEYLDNLIEELESNSKKELLFQRIKEACDHVI</sequence>
<dbReference type="InterPro" id="IPR050057">
    <property type="entry name" value="Prokaryotic/Mito_RF"/>
</dbReference>
<dbReference type="EMBL" id="JAZDUA010000427">
    <property type="protein sequence ID" value="KAK7792772.1"/>
    <property type="molecule type" value="Genomic_DNA"/>
</dbReference>
<accession>A0AAN9YX24</accession>
<evidence type="ECO:0000256" key="1">
    <source>
        <dbReference type="ARBA" id="ARBA00010835"/>
    </source>
</evidence>
<dbReference type="PROSITE" id="PS00745">
    <property type="entry name" value="RF_PROK_I"/>
    <property type="match status" value="1"/>
</dbReference>
<dbReference type="PANTHER" id="PTHR43804">
    <property type="entry name" value="LD18447P"/>
    <property type="match status" value="1"/>
</dbReference>
<dbReference type="Gene3D" id="6.10.140.1950">
    <property type="match status" value="1"/>
</dbReference>
<reference evidence="5 6" key="1">
    <citation type="submission" date="2024-03" db="EMBL/GenBank/DDBJ databases">
        <title>The genome assembly and annotation of the cricket Gryllus longicercus Weissman &amp; Gray.</title>
        <authorList>
            <person name="Szrajer S."/>
            <person name="Gray D."/>
            <person name="Ylla G."/>
        </authorList>
    </citation>
    <scope>NUCLEOTIDE SEQUENCE [LARGE SCALE GENOMIC DNA]</scope>
    <source>
        <strain evidence="5">DAG 2021-001</strain>
        <tissue evidence="5">Whole body minus gut</tissue>
    </source>
</reference>
<gene>
    <name evidence="5" type="ORF">R5R35_004884</name>
</gene>
<dbReference type="FunFam" id="3.30.160.20:FF:000004">
    <property type="entry name" value="Peptide chain release factor 1"/>
    <property type="match status" value="1"/>
</dbReference>
<evidence type="ECO:0000313" key="5">
    <source>
        <dbReference type="EMBL" id="KAK7792772.1"/>
    </source>
</evidence>
<dbReference type="Gene3D" id="3.30.160.20">
    <property type="match status" value="1"/>
</dbReference>
<protein>
    <recommendedName>
        <fullName evidence="4">Prokaryotic-type class I peptide chain release factors domain-containing protein</fullName>
    </recommendedName>
</protein>
<dbReference type="Pfam" id="PF03462">
    <property type="entry name" value="PCRF"/>
    <property type="match status" value="1"/>
</dbReference>
<dbReference type="Gene3D" id="3.30.70.1660">
    <property type="match status" value="1"/>
</dbReference>
<dbReference type="Pfam" id="PF00472">
    <property type="entry name" value="RF-1"/>
    <property type="match status" value="1"/>
</dbReference>
<keyword evidence="3" id="KW-0648">Protein biosynthesis</keyword>
<evidence type="ECO:0000256" key="2">
    <source>
        <dbReference type="ARBA" id="ARBA00022481"/>
    </source>
</evidence>
<dbReference type="Proteomes" id="UP001378592">
    <property type="component" value="Unassembled WGS sequence"/>
</dbReference>
<dbReference type="AlphaFoldDB" id="A0AAN9YX24"/>
<feature type="domain" description="Prokaryotic-type class I peptide chain release factors" evidence="4">
    <location>
        <begin position="195"/>
        <end position="211"/>
    </location>
</feature>
<evidence type="ECO:0000256" key="3">
    <source>
        <dbReference type="ARBA" id="ARBA00022917"/>
    </source>
</evidence>
<dbReference type="InterPro" id="IPR000352">
    <property type="entry name" value="Pep_chain_release_fac_I"/>
</dbReference>
<name>A0AAN9YX24_9ORTH</name>
<proteinExistence type="inferred from homology"/>
<evidence type="ECO:0000259" key="4">
    <source>
        <dbReference type="PROSITE" id="PS00745"/>
    </source>
</evidence>
<dbReference type="SMART" id="SM00937">
    <property type="entry name" value="PCRF"/>
    <property type="match status" value="1"/>
</dbReference>
<dbReference type="SUPFAM" id="SSF75620">
    <property type="entry name" value="Release factor"/>
    <property type="match status" value="1"/>
</dbReference>
<dbReference type="InterPro" id="IPR045853">
    <property type="entry name" value="Pep_chain_release_fac_I_sf"/>
</dbReference>
<keyword evidence="6" id="KW-1185">Reference proteome</keyword>
<dbReference type="GO" id="GO:0003747">
    <property type="term" value="F:translation release factor activity"/>
    <property type="evidence" value="ECO:0007669"/>
    <property type="project" value="InterPro"/>
</dbReference>
<evidence type="ECO:0000313" key="6">
    <source>
        <dbReference type="Proteomes" id="UP001378592"/>
    </source>
</evidence>
<comment type="similarity">
    <text evidence="1">Belongs to the prokaryotic/mitochondrial release factor family.</text>
</comment>
<organism evidence="5 6">
    <name type="scientific">Gryllus longicercus</name>
    <dbReference type="NCBI Taxonomy" id="2509291"/>
    <lineage>
        <taxon>Eukaryota</taxon>
        <taxon>Metazoa</taxon>
        <taxon>Ecdysozoa</taxon>
        <taxon>Arthropoda</taxon>
        <taxon>Hexapoda</taxon>
        <taxon>Insecta</taxon>
        <taxon>Pterygota</taxon>
        <taxon>Neoptera</taxon>
        <taxon>Polyneoptera</taxon>
        <taxon>Orthoptera</taxon>
        <taxon>Ensifera</taxon>
        <taxon>Gryllidea</taxon>
        <taxon>Grylloidea</taxon>
        <taxon>Gryllidae</taxon>
        <taxon>Gryllinae</taxon>
        <taxon>Gryllus</taxon>
    </lineage>
</organism>
<dbReference type="PANTHER" id="PTHR43804:SF7">
    <property type="entry name" value="LD18447P"/>
    <property type="match status" value="1"/>
</dbReference>
<dbReference type="GO" id="GO:0005737">
    <property type="term" value="C:cytoplasm"/>
    <property type="evidence" value="ECO:0007669"/>
    <property type="project" value="UniProtKB-ARBA"/>
</dbReference>
<comment type="caution">
    <text evidence="5">The sequence shown here is derived from an EMBL/GenBank/DDBJ whole genome shotgun (WGS) entry which is preliminary data.</text>
</comment>
<keyword evidence="2" id="KW-0488">Methylation</keyword>